<keyword evidence="2" id="KW-1185">Reference proteome</keyword>
<evidence type="ECO:0000313" key="2">
    <source>
        <dbReference type="Proteomes" id="UP001501455"/>
    </source>
</evidence>
<protein>
    <submittedName>
        <fullName evidence="1">Uncharacterized protein</fullName>
    </submittedName>
</protein>
<organism evidence="1 2">
    <name type="scientific">Streptomyces prasinosporus</name>
    <dbReference type="NCBI Taxonomy" id="68256"/>
    <lineage>
        <taxon>Bacteria</taxon>
        <taxon>Bacillati</taxon>
        <taxon>Actinomycetota</taxon>
        <taxon>Actinomycetes</taxon>
        <taxon>Kitasatosporales</taxon>
        <taxon>Streptomycetaceae</taxon>
        <taxon>Streptomyces</taxon>
        <taxon>Streptomyces albogriseolus group</taxon>
    </lineage>
</organism>
<reference evidence="2" key="1">
    <citation type="journal article" date="2019" name="Int. J. Syst. Evol. Microbiol.">
        <title>The Global Catalogue of Microorganisms (GCM) 10K type strain sequencing project: providing services to taxonomists for standard genome sequencing and annotation.</title>
        <authorList>
            <consortium name="The Broad Institute Genomics Platform"/>
            <consortium name="The Broad Institute Genome Sequencing Center for Infectious Disease"/>
            <person name="Wu L."/>
            <person name="Ma J."/>
        </authorList>
    </citation>
    <scope>NUCLEOTIDE SEQUENCE [LARGE SCALE GENOMIC DNA]</scope>
    <source>
        <strain evidence="2">JCM 4816</strain>
    </source>
</reference>
<evidence type="ECO:0000313" key="1">
    <source>
        <dbReference type="EMBL" id="GAA3501607.1"/>
    </source>
</evidence>
<name>A0ABP6U1R6_9ACTN</name>
<dbReference type="Proteomes" id="UP001501455">
    <property type="component" value="Unassembled WGS sequence"/>
</dbReference>
<proteinExistence type="predicted"/>
<gene>
    <name evidence="1" type="ORF">GCM10019016_087140</name>
</gene>
<accession>A0ABP6U1R6</accession>
<dbReference type="EMBL" id="BAAAXF010000060">
    <property type="protein sequence ID" value="GAA3501607.1"/>
    <property type="molecule type" value="Genomic_DNA"/>
</dbReference>
<comment type="caution">
    <text evidence="1">The sequence shown here is derived from an EMBL/GenBank/DDBJ whole genome shotgun (WGS) entry which is preliminary data.</text>
</comment>
<sequence length="136" mass="13968">MVRTVVGPPSGGEPDELTVGETPLRAAGGNDDLAGADDLLGMLRALHTGTRIFSSSRMGTVMGMRLVHVDPAAVVPAGLRLYVDREEDTTVVAADIRPSGALTAVLAALPSLIGEAGVAPGDDDPHCSRLVDLTGW</sequence>